<dbReference type="EMBL" id="CM045760">
    <property type="protein sequence ID" value="KAI8024984.1"/>
    <property type="molecule type" value="Genomic_DNA"/>
</dbReference>
<organism evidence="1 2">
    <name type="scientific">Camellia lanceoleosa</name>
    <dbReference type="NCBI Taxonomy" id="1840588"/>
    <lineage>
        <taxon>Eukaryota</taxon>
        <taxon>Viridiplantae</taxon>
        <taxon>Streptophyta</taxon>
        <taxon>Embryophyta</taxon>
        <taxon>Tracheophyta</taxon>
        <taxon>Spermatophyta</taxon>
        <taxon>Magnoliopsida</taxon>
        <taxon>eudicotyledons</taxon>
        <taxon>Gunneridae</taxon>
        <taxon>Pentapetalae</taxon>
        <taxon>asterids</taxon>
        <taxon>Ericales</taxon>
        <taxon>Theaceae</taxon>
        <taxon>Camellia</taxon>
    </lineage>
</organism>
<comment type="caution">
    <text evidence="1">The sequence shown here is derived from an EMBL/GenBank/DDBJ whole genome shotgun (WGS) entry which is preliminary data.</text>
</comment>
<sequence length="138" mass="15843">MISAKKLVKMARKWQKFAAMRTKRISFTKNVDTAIDKGHFAVYTADQKCFVIPLVYLNNDIFRVLLKMAEEEYGLPRDGLITLPCDAVFMDYAVSLIRRHAAKDLERELLTTITSGCRLSSSYLQERLTDQQLLVSSF</sequence>
<proteinExistence type="predicted"/>
<evidence type="ECO:0000313" key="1">
    <source>
        <dbReference type="EMBL" id="KAI8024984.1"/>
    </source>
</evidence>
<accession>A0ACC0IKF3</accession>
<gene>
    <name evidence="1" type="ORF">LOK49_LG02G04009</name>
</gene>
<dbReference type="Proteomes" id="UP001060215">
    <property type="component" value="Chromosome 3"/>
</dbReference>
<reference evidence="1 2" key="1">
    <citation type="journal article" date="2022" name="Plant J.">
        <title>Chromosome-level genome of Camellia lanceoleosa provides a valuable resource for understanding genome evolution and self-incompatibility.</title>
        <authorList>
            <person name="Gong W."/>
            <person name="Xiao S."/>
            <person name="Wang L."/>
            <person name="Liao Z."/>
            <person name="Chang Y."/>
            <person name="Mo W."/>
            <person name="Hu G."/>
            <person name="Li W."/>
            <person name="Zhao G."/>
            <person name="Zhu H."/>
            <person name="Hu X."/>
            <person name="Ji K."/>
            <person name="Xiang X."/>
            <person name="Song Q."/>
            <person name="Yuan D."/>
            <person name="Jin S."/>
            <person name="Zhang L."/>
        </authorList>
    </citation>
    <scope>NUCLEOTIDE SEQUENCE [LARGE SCALE GENOMIC DNA]</scope>
    <source>
        <strain evidence="1">SQ_2022a</strain>
    </source>
</reference>
<evidence type="ECO:0000313" key="2">
    <source>
        <dbReference type="Proteomes" id="UP001060215"/>
    </source>
</evidence>
<name>A0ACC0IKF3_9ERIC</name>
<keyword evidence="2" id="KW-1185">Reference proteome</keyword>
<protein>
    <submittedName>
        <fullName evidence="1">Auxin-responsive protein SAUR66</fullName>
    </submittedName>
</protein>